<evidence type="ECO:0000313" key="4">
    <source>
        <dbReference type="Proteomes" id="UP000230154"/>
    </source>
</evidence>
<evidence type="ECO:0008006" key="5">
    <source>
        <dbReference type="Google" id="ProtNLM"/>
    </source>
</evidence>
<keyword evidence="2" id="KW-1133">Transmembrane helix</keyword>
<sequence>MPTQKKTKTTKRTPVKARQKASVKKTVGKRCPVSTRKRTPGGVLQVRTRWVDYFFAPLGGMLGVAAIFVLISIFAIRIEPLPPDVVVDTVMVVATAYSSTPDQTDATPCITADGFDLCEHGQETVIAANFLSFGTRVRFPELGNNVYTVHDRMNSRYGNGRVDIWLKTRDDARIFGAKTLTMEILD</sequence>
<protein>
    <recommendedName>
        <fullName evidence="5">3D domain-containing protein</fullName>
    </recommendedName>
</protein>
<keyword evidence="2" id="KW-0812">Transmembrane</keyword>
<gene>
    <name evidence="3" type="ORF">COU35_01945</name>
</gene>
<feature type="region of interest" description="Disordered" evidence="1">
    <location>
        <begin position="1"/>
        <end position="21"/>
    </location>
</feature>
<feature type="transmembrane region" description="Helical" evidence="2">
    <location>
        <begin position="53"/>
        <end position="76"/>
    </location>
</feature>
<reference evidence="4" key="1">
    <citation type="submission" date="2017-09" db="EMBL/GenBank/DDBJ databases">
        <title>Depth-based differentiation of microbial function through sediment-hosted aquifers and enrichment of novel symbionts in the deep terrestrial subsurface.</title>
        <authorList>
            <person name="Probst A.J."/>
            <person name="Ladd B."/>
            <person name="Jarett J.K."/>
            <person name="Geller-Mcgrath D.E."/>
            <person name="Sieber C.M.K."/>
            <person name="Emerson J.B."/>
            <person name="Anantharaman K."/>
            <person name="Thomas B.C."/>
            <person name="Malmstrom R."/>
            <person name="Stieglmeier M."/>
            <person name="Klingl A."/>
            <person name="Woyke T."/>
            <person name="Ryan C.M."/>
            <person name="Banfield J.F."/>
        </authorList>
    </citation>
    <scope>NUCLEOTIDE SEQUENCE [LARGE SCALE GENOMIC DNA]</scope>
</reference>
<dbReference type="EMBL" id="PFCB01000018">
    <property type="protein sequence ID" value="PIR74507.1"/>
    <property type="molecule type" value="Genomic_DNA"/>
</dbReference>
<accession>A0A2H0TSW5</accession>
<proteinExistence type="predicted"/>
<dbReference type="CDD" id="cd22784">
    <property type="entry name" value="DPBB_MltA_YuiC-like"/>
    <property type="match status" value="1"/>
</dbReference>
<evidence type="ECO:0000256" key="1">
    <source>
        <dbReference type="SAM" id="MobiDB-lite"/>
    </source>
</evidence>
<comment type="caution">
    <text evidence="3">The sequence shown here is derived from an EMBL/GenBank/DDBJ whole genome shotgun (WGS) entry which is preliminary data.</text>
</comment>
<keyword evidence="2" id="KW-0472">Membrane</keyword>
<dbReference type="AlphaFoldDB" id="A0A2H0TSW5"/>
<evidence type="ECO:0000256" key="2">
    <source>
        <dbReference type="SAM" id="Phobius"/>
    </source>
</evidence>
<dbReference type="Proteomes" id="UP000230154">
    <property type="component" value="Unassembled WGS sequence"/>
</dbReference>
<evidence type="ECO:0000313" key="3">
    <source>
        <dbReference type="EMBL" id="PIR74507.1"/>
    </source>
</evidence>
<organism evidence="3 4">
    <name type="scientific">Candidatus Magasanikbacteria bacterium CG10_big_fil_rev_8_21_14_0_10_47_10</name>
    <dbReference type="NCBI Taxonomy" id="1974652"/>
    <lineage>
        <taxon>Bacteria</taxon>
        <taxon>Candidatus Magasanikiibacteriota</taxon>
    </lineage>
</organism>
<name>A0A2H0TSW5_9BACT</name>